<gene>
    <name evidence="3" type="ORF">SLOPH_1613</name>
</gene>
<dbReference type="HOGENOM" id="CLU_017718_8_0_1"/>
<evidence type="ECO:0000313" key="4">
    <source>
        <dbReference type="Proteomes" id="UP000014978"/>
    </source>
</evidence>
<feature type="domain" description="Septin-type G" evidence="2">
    <location>
        <begin position="22"/>
        <end position="340"/>
    </location>
</feature>
<comment type="caution">
    <text evidence="3">The sequence shown here is derived from an EMBL/GenBank/DDBJ whole genome shotgun (WGS) entry which is preliminary data.</text>
</comment>
<accession>S7WA12</accession>
<dbReference type="InterPro" id="IPR027417">
    <property type="entry name" value="P-loop_NTPase"/>
</dbReference>
<dbReference type="SUPFAM" id="SSF52540">
    <property type="entry name" value="P-loop containing nucleoside triphosphate hydrolases"/>
    <property type="match status" value="1"/>
</dbReference>
<keyword evidence="1" id="KW-0342">GTP-binding</keyword>
<reference evidence="4" key="1">
    <citation type="journal article" date="2013" name="PLoS Genet.">
        <title>The genome of Spraguea lophii and the basis of host-microsporidian interactions.</title>
        <authorList>
            <person name="Campbell S.E."/>
            <person name="Williams T.A."/>
            <person name="Yousuf A."/>
            <person name="Soanes D.M."/>
            <person name="Paszkiewicz K.H."/>
            <person name="Williams B.A.P."/>
        </authorList>
    </citation>
    <scope>NUCLEOTIDE SEQUENCE [LARGE SCALE GENOMIC DNA]</scope>
    <source>
        <strain evidence="4">42_110</strain>
    </source>
</reference>
<dbReference type="FunCoup" id="S7WA12">
    <property type="interactions" value="64"/>
</dbReference>
<organism evidence="3 4">
    <name type="scientific">Spraguea lophii (strain 42_110)</name>
    <name type="common">Microsporidian parasite</name>
    <dbReference type="NCBI Taxonomy" id="1358809"/>
    <lineage>
        <taxon>Eukaryota</taxon>
        <taxon>Fungi</taxon>
        <taxon>Fungi incertae sedis</taxon>
        <taxon>Microsporidia</taxon>
        <taxon>Spragueidae</taxon>
        <taxon>Spraguea</taxon>
    </lineage>
</organism>
<dbReference type="InParanoid" id="S7WA12"/>
<dbReference type="STRING" id="1358809.S7WA12"/>
<evidence type="ECO:0000259" key="2">
    <source>
        <dbReference type="PROSITE" id="PS51719"/>
    </source>
</evidence>
<keyword evidence="4" id="KW-1185">Reference proteome</keyword>
<evidence type="ECO:0000256" key="1">
    <source>
        <dbReference type="RuleBase" id="RU004560"/>
    </source>
</evidence>
<dbReference type="PANTHER" id="PTHR18884">
    <property type="entry name" value="SEPTIN"/>
    <property type="match status" value="1"/>
</dbReference>
<dbReference type="OrthoDB" id="416553at2759"/>
<dbReference type="OMA" id="IENKEHC"/>
<keyword evidence="1" id="KW-0547">Nucleotide-binding</keyword>
<dbReference type="PROSITE" id="PS51719">
    <property type="entry name" value="G_SEPTIN"/>
    <property type="match status" value="1"/>
</dbReference>
<dbReference type="InterPro" id="IPR030379">
    <property type="entry name" value="G_SEPTIN_dom"/>
</dbReference>
<evidence type="ECO:0000313" key="3">
    <source>
        <dbReference type="EMBL" id="EPR79765.1"/>
    </source>
</evidence>
<dbReference type="VEuPathDB" id="MicrosporidiaDB:SLOPH_1613"/>
<dbReference type="Proteomes" id="UP000014978">
    <property type="component" value="Unassembled WGS sequence"/>
</dbReference>
<dbReference type="EMBL" id="ATCN01000121">
    <property type="protein sequence ID" value="EPR79765.1"/>
    <property type="molecule type" value="Genomic_DNA"/>
</dbReference>
<dbReference type="GO" id="GO:0005525">
    <property type="term" value="F:GTP binding"/>
    <property type="evidence" value="ECO:0007669"/>
    <property type="project" value="UniProtKB-KW"/>
</dbReference>
<sequence>MESDGIGIPNLPNQKYSASVNEGIKYNIMIAGGNGIGKTSLMNFLLNNEIIEKDQFDSSEISYMEMEKDGEKIVGEFKGINKIFKMEEKEEILDKRVFEESEVIFQITEIEINERRFNVNLTVTEIDNIGDGVNNNGVFNSIVNFINYKYKKYYENEKQTVNEDSMDERIHVCMYLFEPVGNKIKPIDIKIMKKLSKICNIIPVIPKQDGYTELEKEILKTEMNIILKETKVIKNNDWLSEYFFPFFVGTGESVGIKHRNYAWGTANPIDDDYSDSIKLKNLIIKKNLIDLVETTEKFYENYKCYELAKIVIEDLKSSNKEKERCASFINDFIGDQHTEN</sequence>
<protein>
    <submittedName>
        <fullName evidence="3">Septin</fullName>
    </submittedName>
</protein>
<proteinExistence type="inferred from homology"/>
<dbReference type="AlphaFoldDB" id="S7WA12"/>
<comment type="similarity">
    <text evidence="1">Belongs to the TRAFAC class TrmE-Era-EngA-EngB-Septin-like GTPase superfamily. Septin GTPase family.</text>
</comment>
<name>S7WA12_SPRLO</name>
<dbReference type="Pfam" id="PF00735">
    <property type="entry name" value="Septin"/>
    <property type="match status" value="2"/>
</dbReference>
<dbReference type="Gene3D" id="3.40.50.300">
    <property type="entry name" value="P-loop containing nucleotide triphosphate hydrolases"/>
    <property type="match status" value="1"/>
</dbReference>